<dbReference type="InterPro" id="IPR052715">
    <property type="entry name" value="RAYT_transposase"/>
</dbReference>
<dbReference type="SUPFAM" id="SSF143422">
    <property type="entry name" value="Transposase IS200-like"/>
    <property type="match status" value="1"/>
</dbReference>
<dbReference type="RefSeq" id="WP_314001308.1">
    <property type="nucleotide sequence ID" value="NZ_JASJOT010000022.1"/>
</dbReference>
<dbReference type="InterPro" id="IPR036515">
    <property type="entry name" value="Transposase_17_sf"/>
</dbReference>
<feature type="region of interest" description="Disordered" evidence="1">
    <location>
        <begin position="108"/>
        <end position="129"/>
    </location>
</feature>
<protein>
    <recommendedName>
        <fullName evidence="2">Transposase IS200-like domain-containing protein</fullName>
    </recommendedName>
</protein>
<dbReference type="PANTHER" id="PTHR36966">
    <property type="entry name" value="REP-ASSOCIATED TYROSINE TRANSPOSASE"/>
    <property type="match status" value="1"/>
</dbReference>
<dbReference type="Gene3D" id="3.30.70.1290">
    <property type="entry name" value="Transposase IS200-like"/>
    <property type="match status" value="1"/>
</dbReference>
<dbReference type="InterPro" id="IPR002686">
    <property type="entry name" value="Transposase_17"/>
</dbReference>
<sequence>MYNPTIHHRRSVRLPDYDYSQAGLYFVTLCVKDRQCLFGRIEQGQMILNEAGGIAHLEWVKSTEIRSEIILHEFIIMPNHMHGIVEIISKECRGDWLVAQANAIDSEQTNRSVRNQGDQPVAPTGPDPKSLGAMVGGYKSIVTQRINAVQKTSGSIWQRNYHEHIIRNAPSHQKIAESIISNPLLWQQDILFAL</sequence>
<dbReference type="PANTHER" id="PTHR36966:SF1">
    <property type="entry name" value="REP-ASSOCIATED TYROSINE TRANSPOSASE"/>
    <property type="match status" value="1"/>
</dbReference>
<reference evidence="3 4" key="1">
    <citation type="submission" date="2023-05" db="EMBL/GenBank/DDBJ databases">
        <authorList>
            <person name="Zhang X."/>
        </authorList>
    </citation>
    <scope>NUCLEOTIDE SEQUENCE [LARGE SCALE GENOMIC DNA]</scope>
    <source>
        <strain evidence="3 4">DM2B3-1</strain>
    </source>
</reference>
<dbReference type="SMART" id="SM01321">
    <property type="entry name" value="Y1_Tnp"/>
    <property type="match status" value="1"/>
</dbReference>
<feature type="domain" description="Transposase IS200-like" evidence="2">
    <location>
        <begin position="20"/>
        <end position="182"/>
    </location>
</feature>
<comment type="caution">
    <text evidence="3">The sequence shown here is derived from an EMBL/GenBank/DDBJ whole genome shotgun (WGS) entry which is preliminary data.</text>
</comment>
<dbReference type="Proteomes" id="UP001228581">
    <property type="component" value="Unassembled WGS sequence"/>
</dbReference>
<gene>
    <name evidence="3" type="ORF">QNI19_26280</name>
</gene>
<feature type="compositionally biased region" description="Polar residues" evidence="1">
    <location>
        <begin position="108"/>
        <end position="118"/>
    </location>
</feature>
<proteinExistence type="predicted"/>
<evidence type="ECO:0000259" key="2">
    <source>
        <dbReference type="SMART" id="SM01321"/>
    </source>
</evidence>
<evidence type="ECO:0000313" key="3">
    <source>
        <dbReference type="EMBL" id="MDJ1496471.1"/>
    </source>
</evidence>
<name>A0ABT7CRT5_9BACT</name>
<accession>A0ABT7CRT5</accession>
<dbReference type="EMBL" id="JASJOT010000022">
    <property type="protein sequence ID" value="MDJ1496471.1"/>
    <property type="molecule type" value="Genomic_DNA"/>
</dbReference>
<evidence type="ECO:0000313" key="4">
    <source>
        <dbReference type="Proteomes" id="UP001228581"/>
    </source>
</evidence>
<keyword evidence="4" id="KW-1185">Reference proteome</keyword>
<evidence type="ECO:0000256" key="1">
    <source>
        <dbReference type="SAM" id="MobiDB-lite"/>
    </source>
</evidence>
<organism evidence="3 4">
    <name type="scientific">Xanthocytophaga flava</name>
    <dbReference type="NCBI Taxonomy" id="3048013"/>
    <lineage>
        <taxon>Bacteria</taxon>
        <taxon>Pseudomonadati</taxon>
        <taxon>Bacteroidota</taxon>
        <taxon>Cytophagia</taxon>
        <taxon>Cytophagales</taxon>
        <taxon>Rhodocytophagaceae</taxon>
        <taxon>Xanthocytophaga</taxon>
    </lineage>
</organism>